<organism evidence="1 2">
    <name type="scientific">Sinanodonta woodiana</name>
    <name type="common">Chinese pond mussel</name>
    <name type="synonym">Anodonta woodiana</name>
    <dbReference type="NCBI Taxonomy" id="1069815"/>
    <lineage>
        <taxon>Eukaryota</taxon>
        <taxon>Metazoa</taxon>
        <taxon>Spiralia</taxon>
        <taxon>Lophotrochozoa</taxon>
        <taxon>Mollusca</taxon>
        <taxon>Bivalvia</taxon>
        <taxon>Autobranchia</taxon>
        <taxon>Heteroconchia</taxon>
        <taxon>Palaeoheterodonta</taxon>
        <taxon>Unionida</taxon>
        <taxon>Unionoidea</taxon>
        <taxon>Unionidae</taxon>
        <taxon>Unioninae</taxon>
        <taxon>Sinanodonta</taxon>
    </lineage>
</organism>
<dbReference type="EMBL" id="JBJQND010000002">
    <property type="protein sequence ID" value="KAL3884543.1"/>
    <property type="molecule type" value="Genomic_DNA"/>
</dbReference>
<accession>A0ABD3XHT2</accession>
<evidence type="ECO:0000313" key="2">
    <source>
        <dbReference type="Proteomes" id="UP001634394"/>
    </source>
</evidence>
<name>A0ABD3XHT2_SINWO</name>
<proteinExistence type="predicted"/>
<dbReference type="AlphaFoldDB" id="A0ABD3XHT2"/>
<reference evidence="1 2" key="1">
    <citation type="submission" date="2024-11" db="EMBL/GenBank/DDBJ databases">
        <title>Chromosome-level genome assembly of the freshwater bivalve Anodonta woodiana.</title>
        <authorList>
            <person name="Chen X."/>
        </authorList>
    </citation>
    <scope>NUCLEOTIDE SEQUENCE [LARGE SCALE GENOMIC DNA]</scope>
    <source>
        <strain evidence="1">MN2024</strain>
        <tissue evidence="1">Gills</tissue>
    </source>
</reference>
<keyword evidence="2" id="KW-1185">Reference proteome</keyword>
<gene>
    <name evidence="1" type="ORF">ACJMK2_024677</name>
</gene>
<dbReference type="Proteomes" id="UP001634394">
    <property type="component" value="Unassembled WGS sequence"/>
</dbReference>
<comment type="caution">
    <text evidence="1">The sequence shown here is derived from an EMBL/GenBank/DDBJ whole genome shotgun (WGS) entry which is preliminary data.</text>
</comment>
<sequence length="79" mass="9242">MNDINIVELIVELDKLAPYVPAGNTFTSEWLEQEYSSVTSMRDQGKPSYRNEYRIIKILIEARTKMLLKHKDKLVLFVP</sequence>
<protein>
    <submittedName>
        <fullName evidence="1">Uncharacterized protein</fullName>
    </submittedName>
</protein>
<evidence type="ECO:0000313" key="1">
    <source>
        <dbReference type="EMBL" id="KAL3884543.1"/>
    </source>
</evidence>